<sequence>MKSEKLLKEAEQVAAGTKVNSFGRLMLALAREILKEMREMREFVNSPDIDDLNRRV</sequence>
<reference evidence="1 2" key="1">
    <citation type="submission" date="2018-08" db="EMBL/GenBank/DDBJ databases">
        <title>Complete genome sequence of Vibrio anguillarum PM2-like non-tailed bacteriophage phiNo16.</title>
        <authorList>
            <person name="Kalatzis P.G."/>
            <person name="Carstens A.B."/>
            <person name="Katharios P."/>
            <person name="Castillo D."/>
            <person name="Hansen L.H."/>
            <person name="Middelboe M."/>
        </authorList>
    </citation>
    <scope>NUCLEOTIDE SEQUENCE [LARGE SCALE GENOMIC DNA]</scope>
</reference>
<name>A0A3G1SVN0_9VIRU</name>
<gene>
    <name evidence="1" type="ORF">fNo16_0002</name>
</gene>
<dbReference type="Proteomes" id="UP000276974">
    <property type="component" value="Segment"/>
</dbReference>
<accession>A0A3G1SVN0</accession>
<dbReference type="EMBL" id="MH730557">
    <property type="protein sequence ID" value="AXU40242.1"/>
    <property type="molecule type" value="Genomic_DNA"/>
</dbReference>
<proteinExistence type="predicted"/>
<evidence type="ECO:0000313" key="1">
    <source>
        <dbReference type="EMBL" id="AXU40242.1"/>
    </source>
</evidence>
<keyword evidence="2" id="KW-1185">Reference proteome</keyword>
<organism evidence="1 2">
    <name type="scientific">Vibrio phage fNo16</name>
    <dbReference type="NCBI Taxonomy" id="2315335"/>
    <lineage>
        <taxon>Viruses</taxon>
        <taxon>Varidnaviria</taxon>
        <taxon>Abadenavirae</taxon>
        <taxon>Produgelaviricota</taxon>
        <taxon>Belvinaviricetes</taxon>
        <taxon>Vinavirales</taxon>
        <taxon>Asemoviridae</taxon>
        <taxon>Elsinorevirus</taxon>
        <taxon>Elsinorevirus NO16</taxon>
    </lineage>
</organism>
<evidence type="ECO:0000313" key="2">
    <source>
        <dbReference type="Proteomes" id="UP000276974"/>
    </source>
</evidence>
<protein>
    <submittedName>
        <fullName evidence="1">Uncharacterized protein</fullName>
    </submittedName>
</protein>